<evidence type="ECO:0000313" key="3">
    <source>
        <dbReference type="EMBL" id="MDG0815633.1"/>
    </source>
</evidence>
<keyword evidence="2" id="KW-0732">Signal</keyword>
<accession>A0ABT6DFL4</accession>
<dbReference type="InterPro" id="IPR010131">
    <property type="entry name" value="MdtP/NodT-like"/>
</dbReference>
<protein>
    <submittedName>
        <fullName evidence="3">TolC family protein</fullName>
    </submittedName>
</protein>
<gene>
    <name evidence="3" type="ORF">NWE73_04600</name>
</gene>
<dbReference type="RefSeq" id="WP_277577107.1">
    <property type="nucleotide sequence ID" value="NZ_JANRMI010000001.1"/>
</dbReference>
<dbReference type="Gene3D" id="1.20.1600.10">
    <property type="entry name" value="Outer membrane efflux proteins (OEP)"/>
    <property type="match status" value="1"/>
</dbReference>
<feature type="coiled-coil region" evidence="1">
    <location>
        <begin position="236"/>
        <end position="263"/>
    </location>
</feature>
<proteinExistence type="predicted"/>
<name>A0ABT6DFL4_9BACT</name>
<comment type="caution">
    <text evidence="3">The sequence shown here is derived from an EMBL/GenBank/DDBJ whole genome shotgun (WGS) entry which is preliminary data.</text>
</comment>
<feature type="chain" id="PRO_5046548162" evidence="2">
    <location>
        <begin position="28"/>
        <end position="492"/>
    </location>
</feature>
<dbReference type="SUPFAM" id="SSF56954">
    <property type="entry name" value="Outer membrane efflux proteins (OEP)"/>
    <property type="match status" value="1"/>
</dbReference>
<evidence type="ECO:0000256" key="1">
    <source>
        <dbReference type="SAM" id="Coils"/>
    </source>
</evidence>
<dbReference type="PANTHER" id="PTHR30203">
    <property type="entry name" value="OUTER MEMBRANE CATION EFFLUX PROTEIN"/>
    <property type="match status" value="1"/>
</dbReference>
<reference evidence="3" key="1">
    <citation type="submission" date="2022-08" db="EMBL/GenBank/DDBJ databases">
        <title>Novel Bdellovibrio Species Isolated from Svalbard: Designation Bdellovibrio svalbardensis.</title>
        <authorList>
            <person name="Mitchell R.J."/>
            <person name="Choi S.Y."/>
        </authorList>
    </citation>
    <scope>NUCLEOTIDE SEQUENCE</scope>
    <source>
        <strain evidence="3">PAP01</strain>
    </source>
</reference>
<dbReference type="Proteomes" id="UP001152321">
    <property type="component" value="Unassembled WGS sequence"/>
</dbReference>
<keyword evidence="4" id="KW-1185">Reference proteome</keyword>
<evidence type="ECO:0000256" key="2">
    <source>
        <dbReference type="SAM" id="SignalP"/>
    </source>
</evidence>
<feature type="signal peptide" evidence="2">
    <location>
        <begin position="1"/>
        <end position="27"/>
    </location>
</feature>
<sequence length="492" mass="54609">MKAKSVLNTSKLILALGISIVSTSASALTLADYLEQVKTDNTSYKGSSQQSEGAALKSREADLFFTPKMFAEAQVGHDGKPSQPKTSDKIKSENYSLGLTQQFNFGLQSKLYYNLAKTEFVNANTNMISMPEYWDATPKLELSMPLWGGGFGRTAQANQEITRQQNYADQFQSSYQSVGYLAQAEAAYWKLSAWNDVVVIQENALKAAQNIFDYVSKKKKMNLGEEADVVQARALVEARTLELQVANNEKKEALRNFNKYLNRNADVTVDSLEPVNYAALENLTVPQVRPGDRYDVKATEAQLATAKANSQLVNERNKPTFDVYGTYALNGRDKEQSDAMKKAGYTETDTSFVGVRFNMPLNFTATSDVKSGALKTEKAAEYNRQYALYAQEQDWINLTKSLGDARDNLRLLGRIETLQKTKLDVERSRLRQGRTTTYQVLLFEQDYSQAALSKVKSAANILGLQTQIKLYNAAGSQSDAGLHSDAVGVEGK</sequence>
<dbReference type="EMBL" id="JANRMI010000001">
    <property type="protein sequence ID" value="MDG0815633.1"/>
    <property type="molecule type" value="Genomic_DNA"/>
</dbReference>
<evidence type="ECO:0000313" key="4">
    <source>
        <dbReference type="Proteomes" id="UP001152321"/>
    </source>
</evidence>
<organism evidence="3 4">
    <name type="scientific">Bdellovibrio svalbardensis</name>
    <dbReference type="NCBI Taxonomy" id="2972972"/>
    <lineage>
        <taxon>Bacteria</taxon>
        <taxon>Pseudomonadati</taxon>
        <taxon>Bdellovibrionota</taxon>
        <taxon>Bdellovibrionia</taxon>
        <taxon>Bdellovibrionales</taxon>
        <taxon>Pseudobdellovibrionaceae</taxon>
        <taxon>Bdellovibrio</taxon>
    </lineage>
</organism>
<keyword evidence="1" id="KW-0175">Coiled coil</keyword>
<dbReference type="PANTHER" id="PTHR30203:SF30">
    <property type="entry name" value="OUTER MEMBRANE PROTEIN-RELATED"/>
    <property type="match status" value="1"/>
</dbReference>